<gene>
    <name evidence="1" type="ORF">AWC08_19210</name>
</gene>
<dbReference type="AlphaFoldDB" id="A0A1X1X1K5"/>
<name>A0A1X1X1K5_MYCGO</name>
<organism evidence="1 2">
    <name type="scientific">Mycobacterium gordonae</name>
    <dbReference type="NCBI Taxonomy" id="1778"/>
    <lineage>
        <taxon>Bacteria</taxon>
        <taxon>Bacillati</taxon>
        <taxon>Actinomycetota</taxon>
        <taxon>Actinomycetes</taxon>
        <taxon>Mycobacteriales</taxon>
        <taxon>Mycobacteriaceae</taxon>
        <taxon>Mycobacterium</taxon>
    </lineage>
</organism>
<sequence>MGLDKDHPTFQIAIRDLETAALIARISRPAVQQYLLLADAARRYSLEDYDIKGGDEEIAAGMINSDLGNVVQESAEIVTQLAWRPWWSRITYRPTEKSTQEGDRHRRQRCQAAARLHAVGADKFPGSLGELYDEYFPNRKRK</sequence>
<reference evidence="1 2" key="1">
    <citation type="submission" date="2016-01" db="EMBL/GenBank/DDBJ databases">
        <title>The new phylogeny of the genus Mycobacterium.</title>
        <authorList>
            <person name="Tarcisio F."/>
            <person name="Conor M."/>
            <person name="Antonella G."/>
            <person name="Elisabetta G."/>
            <person name="Giulia F.S."/>
            <person name="Sara T."/>
            <person name="Anna F."/>
            <person name="Clotilde B."/>
            <person name="Roberto B."/>
            <person name="Veronica D.S."/>
            <person name="Fabio R."/>
            <person name="Monica P."/>
            <person name="Olivier J."/>
            <person name="Enrico T."/>
            <person name="Nicola S."/>
        </authorList>
    </citation>
    <scope>NUCLEOTIDE SEQUENCE [LARGE SCALE GENOMIC DNA]</scope>
    <source>
        <strain evidence="1 2">DSM 44160</strain>
    </source>
</reference>
<evidence type="ECO:0000313" key="2">
    <source>
        <dbReference type="Proteomes" id="UP000193928"/>
    </source>
</evidence>
<keyword evidence="2" id="KW-1185">Reference proteome</keyword>
<proteinExistence type="predicted"/>
<comment type="caution">
    <text evidence="1">The sequence shown here is derived from an EMBL/GenBank/DDBJ whole genome shotgun (WGS) entry which is preliminary data.</text>
</comment>
<evidence type="ECO:0000313" key="1">
    <source>
        <dbReference type="EMBL" id="ORV92633.1"/>
    </source>
</evidence>
<dbReference type="EMBL" id="LQOY01000048">
    <property type="protein sequence ID" value="ORV92633.1"/>
    <property type="molecule type" value="Genomic_DNA"/>
</dbReference>
<dbReference type="Proteomes" id="UP000193928">
    <property type="component" value="Unassembled WGS sequence"/>
</dbReference>
<accession>A0A1X1X1K5</accession>
<protein>
    <submittedName>
        <fullName evidence="1">Uncharacterized protein</fullName>
    </submittedName>
</protein>